<dbReference type="RefSeq" id="WP_229906116.1">
    <property type="nucleotide sequence ID" value="NZ_BMPJ01000013.1"/>
</dbReference>
<proteinExistence type="predicted"/>
<organism evidence="1 2">
    <name type="scientific">Thermus composti</name>
    <dbReference type="NCBI Taxonomy" id="532059"/>
    <lineage>
        <taxon>Bacteria</taxon>
        <taxon>Thermotogati</taxon>
        <taxon>Deinococcota</taxon>
        <taxon>Deinococci</taxon>
        <taxon>Thermales</taxon>
        <taxon>Thermaceae</taxon>
        <taxon>Thermus</taxon>
    </lineage>
</organism>
<dbReference type="EMBL" id="JBHLTW010000041">
    <property type="protein sequence ID" value="MFC0596455.1"/>
    <property type="molecule type" value="Genomic_DNA"/>
</dbReference>
<accession>A0ABV6Q2V9</accession>
<gene>
    <name evidence="1" type="ORF">ACFFFP_09810</name>
</gene>
<evidence type="ECO:0000313" key="1">
    <source>
        <dbReference type="EMBL" id="MFC0596455.1"/>
    </source>
</evidence>
<name>A0ABV6Q2V9_9DEIN</name>
<dbReference type="Proteomes" id="UP001589830">
    <property type="component" value="Unassembled WGS sequence"/>
</dbReference>
<protein>
    <submittedName>
        <fullName evidence="1">Uncharacterized protein</fullName>
    </submittedName>
</protein>
<keyword evidence="2" id="KW-1185">Reference proteome</keyword>
<reference evidence="1 2" key="1">
    <citation type="submission" date="2024-09" db="EMBL/GenBank/DDBJ databases">
        <authorList>
            <person name="Sun Q."/>
            <person name="Mori K."/>
        </authorList>
    </citation>
    <scope>NUCLEOTIDE SEQUENCE [LARGE SCALE GENOMIC DNA]</scope>
    <source>
        <strain evidence="1 2">NCAIM B.02340</strain>
    </source>
</reference>
<sequence>MPENRLLERLEKLEGIWVPMIRWLSLVIALCGLALAQDWRLSKSQSVTTQGASAWRYTLSPKTQEARELWQKLSEQYRDHLRAGYRVDLGSWRIYFRGGKLWLEPHCPTPSAACLTFGALPVPKTRQDHLLLELSALLDRALREAQSTGGSLTLSRLFRVELRRNQAPPYPASPSGWKP</sequence>
<comment type="caution">
    <text evidence="1">The sequence shown here is derived from an EMBL/GenBank/DDBJ whole genome shotgun (WGS) entry which is preliminary data.</text>
</comment>
<evidence type="ECO:0000313" key="2">
    <source>
        <dbReference type="Proteomes" id="UP001589830"/>
    </source>
</evidence>